<dbReference type="InterPro" id="IPR000189">
    <property type="entry name" value="Transglyc_AS"/>
</dbReference>
<evidence type="ECO:0000313" key="3">
    <source>
        <dbReference type="EMBL" id="GGX19630.1"/>
    </source>
</evidence>
<dbReference type="PANTHER" id="PTHR33734">
    <property type="entry name" value="LYSM DOMAIN-CONTAINING GPI-ANCHORED PROTEIN 2"/>
    <property type="match status" value="1"/>
</dbReference>
<dbReference type="SMART" id="SM00257">
    <property type="entry name" value="LysM"/>
    <property type="match status" value="2"/>
</dbReference>
<dbReference type="Pfam" id="PF01464">
    <property type="entry name" value="SLT"/>
    <property type="match status" value="1"/>
</dbReference>
<dbReference type="Gene3D" id="3.10.350.10">
    <property type="entry name" value="LysM domain"/>
    <property type="match status" value="2"/>
</dbReference>
<dbReference type="InterPro" id="IPR036779">
    <property type="entry name" value="LysM_dom_sf"/>
</dbReference>
<dbReference type="Pfam" id="PF01476">
    <property type="entry name" value="LysM"/>
    <property type="match status" value="2"/>
</dbReference>
<gene>
    <name evidence="3" type="primary">mltD</name>
    <name evidence="3" type="ORF">GCM10007384_21190</name>
</gene>
<protein>
    <submittedName>
        <fullName evidence="3">Lytic transglycosylase</fullName>
    </submittedName>
</protein>
<dbReference type="GO" id="GO:0000270">
    <property type="term" value="P:peptidoglycan metabolic process"/>
    <property type="evidence" value="ECO:0007669"/>
    <property type="project" value="InterPro"/>
</dbReference>
<dbReference type="CDD" id="cd00118">
    <property type="entry name" value="LysM"/>
    <property type="match status" value="2"/>
</dbReference>
<dbReference type="PROSITE" id="PS00922">
    <property type="entry name" value="TRANSGLYCOSYLASE"/>
    <property type="match status" value="1"/>
</dbReference>
<dbReference type="Gene3D" id="1.10.530.10">
    <property type="match status" value="1"/>
</dbReference>
<keyword evidence="4" id="KW-1185">Reference proteome</keyword>
<organism evidence="3 4">
    <name type="scientific">Aquimarina muelleri</name>
    <dbReference type="NCBI Taxonomy" id="279356"/>
    <lineage>
        <taxon>Bacteria</taxon>
        <taxon>Pseudomonadati</taxon>
        <taxon>Bacteroidota</taxon>
        <taxon>Flavobacteriia</taxon>
        <taxon>Flavobacteriales</taxon>
        <taxon>Flavobacteriaceae</taxon>
        <taxon>Aquimarina</taxon>
    </lineage>
</organism>
<dbReference type="SUPFAM" id="SSF53955">
    <property type="entry name" value="Lysozyme-like"/>
    <property type="match status" value="1"/>
</dbReference>
<dbReference type="CDD" id="cd16894">
    <property type="entry name" value="MltD-like"/>
    <property type="match status" value="1"/>
</dbReference>
<dbReference type="PROSITE" id="PS51782">
    <property type="entry name" value="LYSM"/>
    <property type="match status" value="2"/>
</dbReference>
<dbReference type="InterPro" id="IPR008258">
    <property type="entry name" value="Transglycosylase_SLT_dom_1"/>
</dbReference>
<feature type="domain" description="LysM" evidence="2">
    <location>
        <begin position="404"/>
        <end position="447"/>
    </location>
</feature>
<evidence type="ECO:0000256" key="1">
    <source>
        <dbReference type="ARBA" id="ARBA00007734"/>
    </source>
</evidence>
<dbReference type="Proteomes" id="UP000601108">
    <property type="component" value="Unassembled WGS sequence"/>
</dbReference>
<feature type="domain" description="LysM" evidence="2">
    <location>
        <begin position="473"/>
        <end position="517"/>
    </location>
</feature>
<dbReference type="InterPro" id="IPR018392">
    <property type="entry name" value="LysM"/>
</dbReference>
<reference evidence="3 4" key="1">
    <citation type="journal article" date="2014" name="Int. J. Syst. Evol. Microbiol.">
        <title>Complete genome sequence of Corynebacterium casei LMG S-19264T (=DSM 44701T), isolated from a smear-ripened cheese.</title>
        <authorList>
            <consortium name="US DOE Joint Genome Institute (JGI-PGF)"/>
            <person name="Walter F."/>
            <person name="Albersmeier A."/>
            <person name="Kalinowski J."/>
            <person name="Ruckert C."/>
        </authorList>
    </citation>
    <scope>NUCLEOTIDE SEQUENCE [LARGE SCALE GENOMIC DNA]</scope>
    <source>
        <strain evidence="3 4">KCTC 12285</strain>
    </source>
</reference>
<comment type="similarity">
    <text evidence="1">Belongs to the transglycosylase Slt family.</text>
</comment>
<proteinExistence type="inferred from homology"/>
<dbReference type="SUPFAM" id="SSF54106">
    <property type="entry name" value="LysM domain"/>
    <property type="match status" value="2"/>
</dbReference>
<dbReference type="PANTHER" id="PTHR33734:SF22">
    <property type="entry name" value="MEMBRANE-BOUND LYTIC MUREIN TRANSGLYCOSYLASE D"/>
    <property type="match status" value="1"/>
</dbReference>
<sequence>MNKYHIFLFSFLFLSISLTGQEQIDSKQHKVVKDTTKAIKIKGELQAITITPTSIKDSVTYVVKDHPRMSQFDSLWKQELYNSDLYDTIYNSVTTLKYEPIEYVDLPTDTLKARLKELNARTPFNVEYNPSLESVIKRYLKYRHKHLERLMALSEFYFPLFEQELDNQNIPLEIKYLAIVESALKPRAKSRVGATGLWQFMFGTGKMFGLEVSSYVDERMDPIMATKAACKYLANLYKVFGDWDLALASYNSGPGNVTKAIRRSGGYTNYWNIRHNLPRETAGYLPAFLATMYIFEYADKHGFKSRKPEFAYFETDTIRVKQMISLDQVSKYMNIDIEELQFLNPSYKLDIIPYVKDEDYVLRLPLDKIGPFVANENQIYSLAKTELDKREKPLPKYFEANDRVRYRVRSGDFLGKIARKYGVRVSQIKKWNGLRSNNLRIGQRLTIHARRPVVNKSQKTTKTMTKVVNNSSEIYTVRTGDTLWSISQKFKGVSVENLKNWNDISGSGIKPGMKLKLSKS</sequence>
<dbReference type="GO" id="GO:0016020">
    <property type="term" value="C:membrane"/>
    <property type="evidence" value="ECO:0007669"/>
    <property type="project" value="InterPro"/>
</dbReference>
<dbReference type="GO" id="GO:0008932">
    <property type="term" value="F:lytic endotransglycosylase activity"/>
    <property type="evidence" value="ECO:0007669"/>
    <property type="project" value="TreeGrafter"/>
</dbReference>
<evidence type="ECO:0000259" key="2">
    <source>
        <dbReference type="PROSITE" id="PS51782"/>
    </source>
</evidence>
<comment type="caution">
    <text evidence="3">The sequence shown here is derived from an EMBL/GenBank/DDBJ whole genome shotgun (WGS) entry which is preliminary data.</text>
</comment>
<accession>A0A918JXZ4</accession>
<evidence type="ECO:0000313" key="4">
    <source>
        <dbReference type="Proteomes" id="UP000601108"/>
    </source>
</evidence>
<dbReference type="RefSeq" id="WP_051316882.1">
    <property type="nucleotide sequence ID" value="NZ_BMWS01000013.1"/>
</dbReference>
<dbReference type="EMBL" id="BMWS01000013">
    <property type="protein sequence ID" value="GGX19630.1"/>
    <property type="molecule type" value="Genomic_DNA"/>
</dbReference>
<dbReference type="AlphaFoldDB" id="A0A918JXZ4"/>
<name>A0A918JXZ4_9FLAO</name>
<dbReference type="InterPro" id="IPR023346">
    <property type="entry name" value="Lysozyme-like_dom_sf"/>
</dbReference>